<dbReference type="Proteomes" id="UP000198517">
    <property type="component" value="Unassembled WGS sequence"/>
</dbReference>
<dbReference type="SUPFAM" id="SSF54001">
    <property type="entry name" value="Cysteine proteinases"/>
    <property type="match status" value="1"/>
</dbReference>
<feature type="transmembrane region" description="Helical" evidence="1">
    <location>
        <begin position="12"/>
        <end position="31"/>
    </location>
</feature>
<dbReference type="EMBL" id="FNAS01000001">
    <property type="protein sequence ID" value="SDD92501.1"/>
    <property type="molecule type" value="Genomic_DNA"/>
</dbReference>
<dbReference type="OrthoDB" id="1148539at2"/>
<organism evidence="2 3">
    <name type="scientific">Riemerella columbipharyngis</name>
    <dbReference type="NCBI Taxonomy" id="1071918"/>
    <lineage>
        <taxon>Bacteria</taxon>
        <taxon>Pseudomonadati</taxon>
        <taxon>Bacteroidota</taxon>
        <taxon>Flavobacteriia</taxon>
        <taxon>Flavobacteriales</taxon>
        <taxon>Weeksellaceae</taxon>
        <taxon>Riemerella</taxon>
    </lineage>
</organism>
<dbReference type="InterPro" id="IPR038765">
    <property type="entry name" value="Papain-like_cys_pep_sf"/>
</dbReference>
<keyword evidence="1" id="KW-1133">Transmembrane helix</keyword>
<keyword evidence="1" id="KW-0472">Membrane</keyword>
<dbReference type="Pfam" id="PF05708">
    <property type="entry name" value="Peptidase_C92"/>
    <property type="match status" value="1"/>
</dbReference>
<dbReference type="InterPro" id="IPR024453">
    <property type="entry name" value="Peptidase_C92"/>
</dbReference>
<dbReference type="RefSeq" id="WP_092735674.1">
    <property type="nucleotide sequence ID" value="NZ_FNAS01000001.1"/>
</dbReference>
<gene>
    <name evidence="2" type="ORF">SAMN05421544_101234</name>
</gene>
<dbReference type="Gene3D" id="3.90.1720.10">
    <property type="entry name" value="endopeptidase domain like (from Nostoc punctiforme)"/>
    <property type="match status" value="1"/>
</dbReference>
<evidence type="ECO:0000313" key="3">
    <source>
        <dbReference type="Proteomes" id="UP000198517"/>
    </source>
</evidence>
<evidence type="ECO:0000313" key="2">
    <source>
        <dbReference type="EMBL" id="SDD92501.1"/>
    </source>
</evidence>
<accession>A0A1G6YQB0</accession>
<protein>
    <submittedName>
        <fullName evidence="2">Permuted papain-like amidase enzyme, YaeF/YiiX, C92 family</fullName>
    </submittedName>
</protein>
<name>A0A1G6YQB0_9FLAO</name>
<keyword evidence="1" id="KW-0812">Transmembrane</keyword>
<dbReference type="AlphaFoldDB" id="A0A1G6YQB0"/>
<proteinExistence type="predicted"/>
<reference evidence="2 3" key="1">
    <citation type="submission" date="2016-10" db="EMBL/GenBank/DDBJ databases">
        <authorList>
            <person name="de Groot N.N."/>
        </authorList>
    </citation>
    <scope>NUCLEOTIDE SEQUENCE [LARGE SCALE GENOMIC DNA]</scope>
    <source>
        <strain evidence="2 3">DSM 24015</strain>
    </source>
</reference>
<sequence>MKILKGIKRILIIPIVLGIFIFILWKGFFWFDKNQEEKYVKSEKHICRLSSKDISKLKDGDVILRRGYGYISNIIAQNLNNGSYDVTHSGILYRKQNQWYVIHSLSSDVSPIDGVQEQLLSDFLEYSQPDKILVVSAPNITNTQRSQIVERAKYYLRKKIPFDHSGKYDDASQLYCTELVWQIFDNDLHIAKTPKENSERKKIFYSMKGLYDPKYFEIVVDKYHK</sequence>
<keyword evidence="3" id="KW-1185">Reference proteome</keyword>
<dbReference type="STRING" id="1071918.SAMN05421544_101234"/>
<evidence type="ECO:0000256" key="1">
    <source>
        <dbReference type="SAM" id="Phobius"/>
    </source>
</evidence>